<name>A0A167NFJ9_PHYB8</name>
<organism evidence="2 3">
    <name type="scientific">Phycomyces blakesleeanus (strain ATCC 8743b / DSM 1359 / FGSC 10004 / NBRC 33097 / NRRL 1555)</name>
    <dbReference type="NCBI Taxonomy" id="763407"/>
    <lineage>
        <taxon>Eukaryota</taxon>
        <taxon>Fungi</taxon>
        <taxon>Fungi incertae sedis</taxon>
        <taxon>Mucoromycota</taxon>
        <taxon>Mucoromycotina</taxon>
        <taxon>Mucoromycetes</taxon>
        <taxon>Mucorales</taxon>
        <taxon>Phycomycetaceae</taxon>
        <taxon>Phycomyces</taxon>
    </lineage>
</organism>
<dbReference type="GeneID" id="28996208"/>
<protein>
    <submittedName>
        <fullName evidence="2">Uncharacterized protein</fullName>
    </submittedName>
</protein>
<dbReference type="Proteomes" id="UP000077315">
    <property type="component" value="Unassembled WGS sequence"/>
</dbReference>
<dbReference type="VEuPathDB" id="FungiDB:PHYBLDRAFT_165765"/>
<dbReference type="RefSeq" id="XP_018293820.1">
    <property type="nucleotide sequence ID" value="XM_018435302.1"/>
</dbReference>
<sequence>MSVTWVNVTHYNQLDKVIQDYSDYSEVTTPLEKNCLVLIRNQNKIKEKRAMFFVEYNVAIQDLFVVMIMVMTVFVFVFVFVLMSLFTHWQSIQAENFIHTLTE</sequence>
<feature type="transmembrane region" description="Helical" evidence="1">
    <location>
        <begin position="63"/>
        <end position="86"/>
    </location>
</feature>
<keyword evidence="1" id="KW-0812">Transmembrane</keyword>
<keyword evidence="3" id="KW-1185">Reference proteome</keyword>
<proteinExistence type="predicted"/>
<dbReference type="AlphaFoldDB" id="A0A167NFJ9"/>
<reference evidence="3" key="1">
    <citation type="submission" date="2015-06" db="EMBL/GenBank/DDBJ databases">
        <title>Expansion of signal transduction pathways in fungi by whole-genome duplication.</title>
        <authorList>
            <consortium name="DOE Joint Genome Institute"/>
            <person name="Corrochano L.M."/>
            <person name="Kuo A."/>
            <person name="Marcet-Houben M."/>
            <person name="Polaino S."/>
            <person name="Salamov A."/>
            <person name="Villalobos J.M."/>
            <person name="Alvarez M.I."/>
            <person name="Avalos J."/>
            <person name="Benito E.P."/>
            <person name="Benoit I."/>
            <person name="Burger G."/>
            <person name="Camino L.P."/>
            <person name="Canovas D."/>
            <person name="Cerda-Olmedo E."/>
            <person name="Cheng J.-F."/>
            <person name="Dominguez A."/>
            <person name="Elias M."/>
            <person name="Eslava A.P."/>
            <person name="Glaser F."/>
            <person name="Grimwood J."/>
            <person name="Gutierrez G."/>
            <person name="Heitman J."/>
            <person name="Henrissat B."/>
            <person name="Iturriaga E.A."/>
            <person name="Lang B.F."/>
            <person name="Lavin J.L."/>
            <person name="Lee S."/>
            <person name="Li W."/>
            <person name="Lindquist E."/>
            <person name="Lopez-Garcia S."/>
            <person name="Luque E.M."/>
            <person name="Marcos A.T."/>
            <person name="Martin J."/>
            <person name="McCluskey K."/>
            <person name="Medina H.R."/>
            <person name="Miralles-Duran A."/>
            <person name="Miyazaki A."/>
            <person name="Munoz-Torres E."/>
            <person name="Oguiza J.A."/>
            <person name="Ohm R."/>
            <person name="Olmedo M."/>
            <person name="Orejas M."/>
            <person name="Ortiz-Castellanos L."/>
            <person name="Pisabarro A.G."/>
            <person name="Rodriguez-Romero J."/>
            <person name="Ruiz-Herrera J."/>
            <person name="Ruiz-Vazquez R."/>
            <person name="Sanz C."/>
            <person name="Schackwitz W."/>
            <person name="Schmutz J."/>
            <person name="Shahriari M."/>
            <person name="Shelest E."/>
            <person name="Silva-Franco F."/>
            <person name="Soanes D."/>
            <person name="Syed K."/>
            <person name="Tagua V.G."/>
            <person name="Talbot N.J."/>
            <person name="Thon M."/>
            <person name="De vries R.P."/>
            <person name="Wiebenga A."/>
            <person name="Yadav J.S."/>
            <person name="Braun E.L."/>
            <person name="Baker S."/>
            <person name="Garre V."/>
            <person name="Horwitz B."/>
            <person name="Torres-Martinez S."/>
            <person name="Idnurm A."/>
            <person name="Herrera-Estrella A."/>
            <person name="Gabaldon T."/>
            <person name="Grigoriev I.V."/>
        </authorList>
    </citation>
    <scope>NUCLEOTIDE SEQUENCE [LARGE SCALE GENOMIC DNA]</scope>
    <source>
        <strain evidence="3">NRRL 1555(-)</strain>
    </source>
</reference>
<accession>A0A167NFJ9</accession>
<evidence type="ECO:0000313" key="2">
    <source>
        <dbReference type="EMBL" id="OAD75780.1"/>
    </source>
</evidence>
<dbReference type="InParanoid" id="A0A167NFJ9"/>
<gene>
    <name evidence="2" type="ORF">PHYBLDRAFT_165765</name>
</gene>
<evidence type="ECO:0000313" key="3">
    <source>
        <dbReference type="Proteomes" id="UP000077315"/>
    </source>
</evidence>
<evidence type="ECO:0000256" key="1">
    <source>
        <dbReference type="SAM" id="Phobius"/>
    </source>
</evidence>
<keyword evidence="1" id="KW-0472">Membrane</keyword>
<keyword evidence="1" id="KW-1133">Transmembrane helix</keyword>
<dbReference type="EMBL" id="KV440976">
    <property type="protein sequence ID" value="OAD75780.1"/>
    <property type="molecule type" value="Genomic_DNA"/>
</dbReference>